<proteinExistence type="predicted"/>
<organism evidence="2 3">
    <name type="scientific">Helcobacillus massiliensis</name>
    <dbReference type="NCBI Taxonomy" id="521392"/>
    <lineage>
        <taxon>Bacteria</taxon>
        <taxon>Bacillati</taxon>
        <taxon>Actinomycetota</taxon>
        <taxon>Actinomycetes</taxon>
        <taxon>Micrococcales</taxon>
        <taxon>Dermabacteraceae</taxon>
        <taxon>Helcobacillus</taxon>
    </lineage>
</organism>
<gene>
    <name evidence="2" type="ORF">FHX50_001521</name>
</gene>
<dbReference type="EMBL" id="JACHWP010000003">
    <property type="protein sequence ID" value="MBB3023236.1"/>
    <property type="molecule type" value="Genomic_DNA"/>
</dbReference>
<reference evidence="2 3" key="1">
    <citation type="submission" date="2020-08" db="EMBL/GenBank/DDBJ databases">
        <title>Sequencing the genomes of 1000 actinobacteria strains.</title>
        <authorList>
            <person name="Klenk H.-P."/>
        </authorList>
    </citation>
    <scope>NUCLEOTIDE SEQUENCE [LARGE SCALE GENOMIC DNA]</scope>
    <source>
        <strain evidence="2 3">DSM 23040</strain>
    </source>
</reference>
<keyword evidence="1" id="KW-0472">Membrane</keyword>
<evidence type="ECO:0000313" key="3">
    <source>
        <dbReference type="Proteomes" id="UP000568050"/>
    </source>
</evidence>
<dbReference type="Proteomes" id="UP000568050">
    <property type="component" value="Unassembled WGS sequence"/>
</dbReference>
<keyword evidence="1" id="KW-1133">Transmembrane helix</keyword>
<sequence length="35" mass="3685">MEQALSVIFLILSGLVGVGTAGFAYVVVSRLFNRG</sequence>
<evidence type="ECO:0000313" key="2">
    <source>
        <dbReference type="EMBL" id="MBB3023236.1"/>
    </source>
</evidence>
<accession>A0A839R2M5</accession>
<name>A0A839R2M5_9MICO</name>
<keyword evidence="3" id="KW-1185">Reference proteome</keyword>
<protein>
    <submittedName>
        <fullName evidence="2">Uncharacterized protein</fullName>
    </submittedName>
</protein>
<evidence type="ECO:0000256" key="1">
    <source>
        <dbReference type="SAM" id="Phobius"/>
    </source>
</evidence>
<comment type="caution">
    <text evidence="2">The sequence shown here is derived from an EMBL/GenBank/DDBJ whole genome shotgun (WGS) entry which is preliminary data.</text>
</comment>
<feature type="transmembrane region" description="Helical" evidence="1">
    <location>
        <begin position="6"/>
        <end position="28"/>
    </location>
</feature>
<dbReference type="AlphaFoldDB" id="A0A839R2M5"/>
<keyword evidence="1" id="KW-0812">Transmembrane</keyword>